<organism evidence="1 2">
    <name type="scientific">Stenotrophomonas maltophilia</name>
    <name type="common">Pseudomonas maltophilia</name>
    <name type="synonym">Xanthomonas maltophilia</name>
    <dbReference type="NCBI Taxonomy" id="40324"/>
    <lineage>
        <taxon>Bacteria</taxon>
        <taxon>Pseudomonadati</taxon>
        <taxon>Pseudomonadota</taxon>
        <taxon>Gammaproteobacteria</taxon>
        <taxon>Lysobacterales</taxon>
        <taxon>Lysobacteraceae</taxon>
        <taxon>Stenotrophomonas</taxon>
        <taxon>Stenotrophomonas maltophilia group</taxon>
    </lineage>
</organism>
<protein>
    <submittedName>
        <fullName evidence="1">Uncharacterized protein</fullName>
    </submittedName>
</protein>
<gene>
    <name evidence="1" type="ORF">I5V89_11750</name>
</gene>
<reference evidence="1" key="1">
    <citation type="submission" date="2020-11" db="EMBL/GenBank/DDBJ databases">
        <title>Enhanced detection system for hospital associated transmission using whole genome sequencing surveillance.</title>
        <authorList>
            <person name="Harrison L.H."/>
            <person name="Van Tyne D."/>
            <person name="Marsh J.W."/>
            <person name="Griffith M.P."/>
            <person name="Snyder D.J."/>
            <person name="Cooper V.S."/>
            <person name="Mustapha M."/>
        </authorList>
    </citation>
    <scope>NUCLEOTIDE SEQUENCE</scope>
    <source>
        <strain evidence="1">STEN00053</strain>
    </source>
</reference>
<evidence type="ECO:0000313" key="2">
    <source>
        <dbReference type="Proteomes" id="UP000634179"/>
    </source>
</evidence>
<dbReference type="EMBL" id="JADUOV010000007">
    <property type="protein sequence ID" value="MBH1790547.1"/>
    <property type="molecule type" value="Genomic_DNA"/>
</dbReference>
<name>A0AA40Y431_STEMA</name>
<evidence type="ECO:0000313" key="1">
    <source>
        <dbReference type="EMBL" id="MBH1790547.1"/>
    </source>
</evidence>
<dbReference type="Proteomes" id="UP000634179">
    <property type="component" value="Unassembled WGS sequence"/>
</dbReference>
<sequence>MAVGLRIRNQGTGQIQIGLGYRNLQLAKSGTLNTGTFSGGATGGSPPFGSWSPSGVLASTNGTTNLHVCRYINDAVSTNTGFTLVQSKVTCGVYASSAAPNKLLEYYTFSAAERAVAGPVGLRMRGADGTVFYDSRRKGLRVLQVVPVPTVPGPPVEIGQFFPGTKIGIAIPSPRFYYNSVSQDRCTMTADYFHMTSDNRIFVSRLQVAQQTLITNTFPVGGVTMGPQSASIFIVDLTEVPLGFG</sequence>
<accession>A0AA40Y431</accession>
<dbReference type="AlphaFoldDB" id="A0AA40Y431"/>
<proteinExistence type="predicted"/>
<comment type="caution">
    <text evidence="1">The sequence shown here is derived from an EMBL/GenBank/DDBJ whole genome shotgun (WGS) entry which is preliminary data.</text>
</comment>